<keyword evidence="3" id="KW-1185">Reference proteome</keyword>
<organism evidence="2 3">
    <name type="scientific">Mesorhizobium ventifaucium</name>
    <dbReference type="NCBI Taxonomy" id="666020"/>
    <lineage>
        <taxon>Bacteria</taxon>
        <taxon>Pseudomonadati</taxon>
        <taxon>Pseudomonadota</taxon>
        <taxon>Alphaproteobacteria</taxon>
        <taxon>Hyphomicrobiales</taxon>
        <taxon>Phyllobacteriaceae</taxon>
        <taxon>Mesorhizobium</taxon>
    </lineage>
</organism>
<reference evidence="2" key="1">
    <citation type="submission" date="2022-03" db="EMBL/GenBank/DDBJ databases">
        <authorList>
            <person name="Brunel B."/>
        </authorList>
    </citation>
    <scope>NUCLEOTIDE SEQUENCE</scope>
    <source>
        <strain evidence="2">STM4922sample</strain>
    </source>
</reference>
<proteinExistence type="predicted"/>
<dbReference type="EMBL" id="CAKXZS010000036">
    <property type="protein sequence ID" value="CAH2405892.1"/>
    <property type="molecule type" value="Genomic_DNA"/>
</dbReference>
<comment type="caution">
    <text evidence="2">The sequence shown here is derived from an EMBL/GenBank/DDBJ whole genome shotgun (WGS) entry which is preliminary data.</text>
</comment>
<evidence type="ECO:0008006" key="4">
    <source>
        <dbReference type="Google" id="ProtNLM"/>
    </source>
</evidence>
<evidence type="ECO:0000256" key="1">
    <source>
        <dbReference type="SAM" id="MobiDB-lite"/>
    </source>
</evidence>
<feature type="region of interest" description="Disordered" evidence="1">
    <location>
        <begin position="89"/>
        <end position="135"/>
    </location>
</feature>
<feature type="compositionally biased region" description="Basic residues" evidence="1">
    <location>
        <begin position="109"/>
        <end position="119"/>
    </location>
</feature>
<name>A0ABN8KB62_9HYPH</name>
<evidence type="ECO:0000313" key="3">
    <source>
        <dbReference type="Proteomes" id="UP001152604"/>
    </source>
</evidence>
<evidence type="ECO:0000313" key="2">
    <source>
        <dbReference type="EMBL" id="CAH2405892.1"/>
    </source>
</evidence>
<protein>
    <recommendedName>
        <fullName evidence="4">Secreted protein</fullName>
    </recommendedName>
</protein>
<feature type="compositionally biased region" description="Basic and acidic residues" evidence="1">
    <location>
        <begin position="120"/>
        <end position="135"/>
    </location>
</feature>
<dbReference type="Proteomes" id="UP001152604">
    <property type="component" value="Unassembled WGS sequence"/>
</dbReference>
<feature type="region of interest" description="Disordered" evidence="1">
    <location>
        <begin position="49"/>
        <end position="68"/>
    </location>
</feature>
<gene>
    <name evidence="2" type="ORF">MES4922_410015</name>
</gene>
<sequence length="135" mass="14764">MMLRQLLPIAILAPVLLAVIEAASERRTARTRACADSCATGLSKTETGTIPTLDGRKAGIEDMGAPPPLPASSMTARFYLACFVLPPLANRGFPRKRDERGWAASCDRKGRRPGGRHPKDRNEEKDPKRERRVAG</sequence>
<accession>A0ABN8KB62</accession>